<dbReference type="PANTHER" id="PTHR37829">
    <property type="entry name" value="PHAGE-LIKE ELEMENT PBSX PROTEIN XKDT"/>
    <property type="match status" value="1"/>
</dbReference>
<dbReference type="Pfam" id="PF26079">
    <property type="entry name" value="Baseplate_J_C"/>
    <property type="match status" value="1"/>
</dbReference>
<evidence type="ECO:0000256" key="1">
    <source>
        <dbReference type="ARBA" id="ARBA00038087"/>
    </source>
</evidence>
<evidence type="ECO:0000259" key="2">
    <source>
        <dbReference type="Pfam" id="PF04865"/>
    </source>
</evidence>
<feature type="domain" description="Baseplate J-like central" evidence="3">
    <location>
        <begin position="194"/>
        <end position="285"/>
    </location>
</feature>
<sequence>MPYARPTLLQLRQQALQDINSADLSGVDGLLRRSVLRVMALVQAGFAYLHYDYQDWVARQAVPWSATDEFAAGWGALKGVTRKDATKASGTAVFSGVAGTVIPSGTVLTRADETLYATTSAVTLGAAGTATVAFTAVAAGSAGNADAGSKLYLSGALTGVNSAATSVAEIVGGADQEHLDDYKARYLAEYANPPQGGATSDYVQWAEEVAGVTRAWAAPNGYGAGTVVVYVMLDETQAAHDGFPQGTNGVASDEPRGVTATGDQLVVANHISPLRPVTALVYVVAPNAQAVNFVIDDVSPFTSTTQADITTALEDMFRRLGDPRGATLYPSDWDAAVRSVAGMKRFTVVAPAAPVTLPTGSLPVLGTLTATT</sequence>
<reference evidence="5 6" key="1">
    <citation type="submission" date="2024-09" db="EMBL/GenBank/DDBJ databases">
        <authorList>
            <person name="Sun Q."/>
            <person name="Mori K."/>
        </authorList>
    </citation>
    <scope>NUCLEOTIDE SEQUENCE [LARGE SCALE GENOMIC DNA]</scope>
    <source>
        <strain evidence="5 6">TBRC 5777</strain>
    </source>
</reference>
<dbReference type="Pfam" id="PF26078">
    <property type="entry name" value="Baseplate_J_M"/>
    <property type="match status" value="1"/>
</dbReference>
<dbReference type="InterPro" id="IPR058530">
    <property type="entry name" value="Baseplate_J-like_C"/>
</dbReference>
<organism evidence="5 6">
    <name type="scientific">Roseomonas elaeocarpi</name>
    <dbReference type="NCBI Taxonomy" id="907779"/>
    <lineage>
        <taxon>Bacteria</taxon>
        <taxon>Pseudomonadati</taxon>
        <taxon>Pseudomonadota</taxon>
        <taxon>Alphaproteobacteria</taxon>
        <taxon>Acetobacterales</taxon>
        <taxon>Roseomonadaceae</taxon>
        <taxon>Roseomonas</taxon>
    </lineage>
</organism>
<feature type="domain" description="Baseplate protein J-like barrel" evidence="2">
    <location>
        <begin position="91"/>
        <end position="173"/>
    </location>
</feature>
<comment type="caution">
    <text evidence="5">The sequence shown here is derived from an EMBL/GenBank/DDBJ whole genome shotgun (WGS) entry which is preliminary data.</text>
</comment>
<protein>
    <submittedName>
        <fullName evidence="5">Baseplate J/gp47 family protein</fullName>
    </submittedName>
</protein>
<dbReference type="RefSeq" id="WP_377043640.1">
    <property type="nucleotide sequence ID" value="NZ_JBHLUN010000005.1"/>
</dbReference>
<proteinExistence type="inferred from homology"/>
<accession>A0ABV6JQM1</accession>
<dbReference type="InterPro" id="IPR052399">
    <property type="entry name" value="Phage_Baseplate_Assmbl_Protein"/>
</dbReference>
<gene>
    <name evidence="5" type="ORF">ACFFGY_06580</name>
</gene>
<evidence type="ECO:0000313" key="6">
    <source>
        <dbReference type="Proteomes" id="UP001589865"/>
    </source>
</evidence>
<evidence type="ECO:0000259" key="3">
    <source>
        <dbReference type="Pfam" id="PF26078"/>
    </source>
</evidence>
<dbReference type="EMBL" id="JBHLUN010000005">
    <property type="protein sequence ID" value="MFC0407909.1"/>
    <property type="molecule type" value="Genomic_DNA"/>
</dbReference>
<dbReference type="PANTHER" id="PTHR37829:SF3">
    <property type="entry name" value="PROTEIN JAYE-RELATED"/>
    <property type="match status" value="1"/>
</dbReference>
<dbReference type="Pfam" id="PF04865">
    <property type="entry name" value="Baseplate_J"/>
    <property type="match status" value="1"/>
</dbReference>
<dbReference type="InterPro" id="IPR058531">
    <property type="entry name" value="Baseplate_J_M"/>
</dbReference>
<comment type="similarity">
    <text evidence="1">Belongs to the Mu gp47/PBSX XkdT family.</text>
</comment>
<evidence type="ECO:0000259" key="4">
    <source>
        <dbReference type="Pfam" id="PF26079"/>
    </source>
</evidence>
<evidence type="ECO:0000313" key="5">
    <source>
        <dbReference type="EMBL" id="MFC0407909.1"/>
    </source>
</evidence>
<name>A0ABV6JQM1_9PROT</name>
<keyword evidence="6" id="KW-1185">Reference proteome</keyword>
<dbReference type="InterPro" id="IPR006949">
    <property type="entry name" value="Barrel_Baseplate_J-like"/>
</dbReference>
<dbReference type="Proteomes" id="UP001589865">
    <property type="component" value="Unassembled WGS sequence"/>
</dbReference>
<feature type="domain" description="Baseplate J-like C-terminal" evidence="4">
    <location>
        <begin position="299"/>
        <end position="370"/>
    </location>
</feature>